<evidence type="ECO:0008006" key="3">
    <source>
        <dbReference type="Google" id="ProtNLM"/>
    </source>
</evidence>
<dbReference type="InterPro" id="IPR023168">
    <property type="entry name" value="GatB_Yqey_C_2"/>
</dbReference>
<dbReference type="PANTHER" id="PTHR28055:SF1">
    <property type="entry name" value="ALTERED INHERITANCE OF MITOCHONDRIA PROTEIN 41, MITOCHONDRIAL"/>
    <property type="match status" value="1"/>
</dbReference>
<protein>
    <recommendedName>
        <fullName evidence="3">GatB/YqeY domain-containing protein</fullName>
    </recommendedName>
</protein>
<dbReference type="InterPro" id="IPR042184">
    <property type="entry name" value="YqeY/Aim41_N"/>
</dbReference>
<name>A0A1I5Y7A1_9BACI</name>
<evidence type="ECO:0000313" key="1">
    <source>
        <dbReference type="EMBL" id="SFQ40112.1"/>
    </source>
</evidence>
<dbReference type="GO" id="GO:0016884">
    <property type="term" value="F:carbon-nitrogen ligase activity, with glutamine as amido-N-donor"/>
    <property type="evidence" value="ECO:0007669"/>
    <property type="project" value="InterPro"/>
</dbReference>
<dbReference type="EMBL" id="FOXU01000002">
    <property type="protein sequence ID" value="SFQ40112.1"/>
    <property type="molecule type" value="Genomic_DNA"/>
</dbReference>
<evidence type="ECO:0000313" key="2">
    <source>
        <dbReference type="Proteomes" id="UP000198734"/>
    </source>
</evidence>
<dbReference type="Gene3D" id="1.10.10.410">
    <property type="match status" value="1"/>
</dbReference>
<sequence length="141" mass="15254">MLKTIVFDQIKRAMKEKDVLAKGVLTILKSALDSAEKEKGSALSPEEEIAIVNREVKQTNQALDGAKAANREDLIEKENAKLKLLASFLPTQLSEEEIVTLLTEAGVVKGMNMGDAMKIAKPILTGKTDGSTMSKVVKSII</sequence>
<dbReference type="SUPFAM" id="SSF89095">
    <property type="entry name" value="GatB/YqeY motif"/>
    <property type="match status" value="1"/>
</dbReference>
<dbReference type="InterPro" id="IPR003789">
    <property type="entry name" value="Asn/Gln_tRNA_amidoTrase-B-like"/>
</dbReference>
<dbReference type="InterPro" id="IPR019004">
    <property type="entry name" value="YqeY/Aim41"/>
</dbReference>
<dbReference type="PANTHER" id="PTHR28055">
    <property type="entry name" value="ALTERED INHERITANCE OF MITOCHONDRIA PROTEIN 41, MITOCHONDRIAL"/>
    <property type="match status" value="1"/>
</dbReference>
<keyword evidence="2" id="KW-1185">Reference proteome</keyword>
<dbReference type="STRING" id="126156.SAMN05421670_1958"/>
<dbReference type="Pfam" id="PF09424">
    <property type="entry name" value="YqeY"/>
    <property type="match status" value="1"/>
</dbReference>
<dbReference type="Gene3D" id="1.10.1510.10">
    <property type="entry name" value="Uncharacterised protein YqeY/AIM41 PF09424, N-terminal domain"/>
    <property type="match status" value="1"/>
</dbReference>
<dbReference type="Proteomes" id="UP000198734">
    <property type="component" value="Unassembled WGS sequence"/>
</dbReference>
<organism evidence="1 2">
    <name type="scientific">Psychrobacillus psychrotolerans</name>
    <dbReference type="NCBI Taxonomy" id="126156"/>
    <lineage>
        <taxon>Bacteria</taxon>
        <taxon>Bacillati</taxon>
        <taxon>Bacillota</taxon>
        <taxon>Bacilli</taxon>
        <taxon>Bacillales</taxon>
        <taxon>Bacillaceae</taxon>
        <taxon>Psychrobacillus</taxon>
    </lineage>
</organism>
<gene>
    <name evidence="1" type="ORF">SAMN05421670_1958</name>
</gene>
<proteinExistence type="predicted"/>
<dbReference type="AlphaFoldDB" id="A0A1I5Y7A1"/>
<dbReference type="OrthoDB" id="9794041at2"/>
<dbReference type="RefSeq" id="WP_093536606.1">
    <property type="nucleotide sequence ID" value="NZ_CP183885.1"/>
</dbReference>
<accession>A0A1I5Y7A1</accession>
<reference evidence="2" key="1">
    <citation type="submission" date="2016-10" db="EMBL/GenBank/DDBJ databases">
        <authorList>
            <person name="Varghese N."/>
            <person name="Submissions S."/>
        </authorList>
    </citation>
    <scope>NUCLEOTIDE SEQUENCE [LARGE SCALE GENOMIC DNA]</scope>
    <source>
        <strain evidence="2">DSM 11706</strain>
    </source>
</reference>